<keyword evidence="4" id="KW-1185">Reference proteome</keyword>
<evidence type="ECO:0000313" key="2">
    <source>
        <dbReference type="EMBL" id="KAF0715817.1"/>
    </source>
</evidence>
<dbReference type="EMBL" id="CAADRA010000516">
    <property type="protein sequence ID" value="VFT80360.1"/>
    <property type="molecule type" value="Genomic_DNA"/>
</dbReference>
<gene>
    <name evidence="3" type="primary">Aste57867_3186</name>
    <name evidence="2" type="ORF">As57867_003177</name>
    <name evidence="3" type="ORF">ASTE57867_3186</name>
</gene>
<evidence type="ECO:0000256" key="1">
    <source>
        <dbReference type="SAM" id="Coils"/>
    </source>
</evidence>
<keyword evidence="1" id="KW-0175">Coiled coil</keyword>
<dbReference type="EMBL" id="VJMH01000516">
    <property type="protein sequence ID" value="KAF0715817.1"/>
    <property type="molecule type" value="Genomic_DNA"/>
</dbReference>
<reference evidence="2" key="2">
    <citation type="submission" date="2019-06" db="EMBL/GenBank/DDBJ databases">
        <title>Genomics analysis of Aphanomyces spp. identifies a new class of oomycete effector associated with host adaptation.</title>
        <authorList>
            <person name="Gaulin E."/>
        </authorList>
    </citation>
    <scope>NUCLEOTIDE SEQUENCE</scope>
    <source>
        <strain evidence="2">CBS 578.67</strain>
    </source>
</reference>
<feature type="coiled-coil region" evidence="1">
    <location>
        <begin position="65"/>
        <end position="92"/>
    </location>
</feature>
<accession>A0A485KEY1</accession>
<dbReference type="Proteomes" id="UP000332933">
    <property type="component" value="Unassembled WGS sequence"/>
</dbReference>
<evidence type="ECO:0000313" key="4">
    <source>
        <dbReference type="Proteomes" id="UP000332933"/>
    </source>
</evidence>
<proteinExistence type="predicted"/>
<sequence>MVESDAEAPMNDDDGGFAFLPDVDDKLFADFDFETPSVPTLDTPGIPLTTLPVPKPRRNKVAIEILSLQHEEVELELQLDNLERERSAARSDLVSTGAATWEQAARTQLALKRKALRENSELRAMLAEQTQWQQQLDGLVCKKPRMMMMRLDETQWRVLKLSAHGEKRLAAIHAIADRQFDVVDNEMLASGLVGVASEVATFRENDRDATSSSVEAIRSTWLPNTTPFAATAAMWQALQFMQAQAKAMFVPHQSCTYTIDADTIFMRSHYLVNATTSAKVETGIVMKKRMFDGGRRVRIVWRTVLDDELMPFAHDSVVSDHHGWVEFDTTMEGPVQMKAFYQLKVAQEDQVDQLSDAMRVIHFRDALPSSPALSQRQVVRVAFEDGFRTLEKTFRQFLVGH</sequence>
<dbReference type="AlphaFoldDB" id="A0A485KEY1"/>
<name>A0A485KEY1_9STRA</name>
<reference evidence="3 4" key="1">
    <citation type="submission" date="2019-03" db="EMBL/GenBank/DDBJ databases">
        <authorList>
            <person name="Gaulin E."/>
            <person name="Dumas B."/>
        </authorList>
    </citation>
    <scope>NUCLEOTIDE SEQUENCE [LARGE SCALE GENOMIC DNA]</scope>
    <source>
        <strain evidence="3">CBS 568.67</strain>
    </source>
</reference>
<organism evidence="3 4">
    <name type="scientific">Aphanomyces stellatus</name>
    <dbReference type="NCBI Taxonomy" id="120398"/>
    <lineage>
        <taxon>Eukaryota</taxon>
        <taxon>Sar</taxon>
        <taxon>Stramenopiles</taxon>
        <taxon>Oomycota</taxon>
        <taxon>Saprolegniomycetes</taxon>
        <taxon>Saprolegniales</taxon>
        <taxon>Verrucalvaceae</taxon>
        <taxon>Aphanomyces</taxon>
    </lineage>
</organism>
<protein>
    <submittedName>
        <fullName evidence="3">Aste57867_3186 protein</fullName>
    </submittedName>
</protein>
<dbReference type="OrthoDB" id="66005at2759"/>
<evidence type="ECO:0000313" key="3">
    <source>
        <dbReference type="EMBL" id="VFT80360.1"/>
    </source>
</evidence>